<keyword evidence="2" id="KW-0812">Transmembrane</keyword>
<dbReference type="GeneID" id="19972973"/>
<evidence type="ECO:0000256" key="2">
    <source>
        <dbReference type="SAM" id="Phobius"/>
    </source>
</evidence>
<feature type="compositionally biased region" description="Gly residues" evidence="1">
    <location>
        <begin position="29"/>
        <end position="43"/>
    </location>
</feature>
<dbReference type="HOGENOM" id="CLU_1142489_0_0_1"/>
<feature type="region of interest" description="Disordered" evidence="1">
    <location>
        <begin position="141"/>
        <end position="229"/>
    </location>
</feature>
<feature type="signal peptide" evidence="3">
    <location>
        <begin position="1"/>
        <end position="22"/>
    </location>
</feature>
<evidence type="ECO:0000313" key="5">
    <source>
        <dbReference type="Proteomes" id="UP000030752"/>
    </source>
</evidence>
<feature type="transmembrane region" description="Helical" evidence="2">
    <location>
        <begin position="70"/>
        <end position="93"/>
    </location>
</feature>
<dbReference type="AlphaFoldDB" id="W2RSE0"/>
<keyword evidence="3" id="KW-0732">Signal</keyword>
<reference evidence="4 5" key="1">
    <citation type="submission" date="2013-03" db="EMBL/GenBank/DDBJ databases">
        <title>The Genome Sequence of Phialophora europaea CBS 101466.</title>
        <authorList>
            <consortium name="The Broad Institute Genomics Platform"/>
            <person name="Cuomo C."/>
            <person name="de Hoog S."/>
            <person name="Gorbushina A."/>
            <person name="Walker B."/>
            <person name="Young S.K."/>
            <person name="Zeng Q."/>
            <person name="Gargeya S."/>
            <person name="Fitzgerald M."/>
            <person name="Haas B."/>
            <person name="Abouelleil A."/>
            <person name="Allen A.W."/>
            <person name="Alvarado L."/>
            <person name="Arachchi H.M."/>
            <person name="Berlin A.M."/>
            <person name="Chapman S.B."/>
            <person name="Gainer-Dewar J."/>
            <person name="Goldberg J."/>
            <person name="Griggs A."/>
            <person name="Gujja S."/>
            <person name="Hansen M."/>
            <person name="Howarth C."/>
            <person name="Imamovic A."/>
            <person name="Ireland A."/>
            <person name="Larimer J."/>
            <person name="McCowan C."/>
            <person name="Murphy C."/>
            <person name="Pearson M."/>
            <person name="Poon T.W."/>
            <person name="Priest M."/>
            <person name="Roberts A."/>
            <person name="Saif S."/>
            <person name="Shea T."/>
            <person name="Sisk P."/>
            <person name="Sykes S."/>
            <person name="Wortman J."/>
            <person name="Nusbaum C."/>
            <person name="Birren B."/>
        </authorList>
    </citation>
    <scope>NUCLEOTIDE SEQUENCE [LARGE SCALE GENOMIC DNA]</scope>
    <source>
        <strain evidence="4 5">CBS 101466</strain>
    </source>
</reference>
<protein>
    <recommendedName>
        <fullName evidence="6">Mid2 domain-containing protein</fullName>
    </recommendedName>
</protein>
<organism evidence="4 5">
    <name type="scientific">Cyphellophora europaea (strain CBS 101466)</name>
    <name type="common">Phialophora europaea</name>
    <dbReference type="NCBI Taxonomy" id="1220924"/>
    <lineage>
        <taxon>Eukaryota</taxon>
        <taxon>Fungi</taxon>
        <taxon>Dikarya</taxon>
        <taxon>Ascomycota</taxon>
        <taxon>Pezizomycotina</taxon>
        <taxon>Eurotiomycetes</taxon>
        <taxon>Chaetothyriomycetidae</taxon>
        <taxon>Chaetothyriales</taxon>
        <taxon>Cyphellophoraceae</taxon>
        <taxon>Cyphellophora</taxon>
    </lineage>
</organism>
<evidence type="ECO:0000256" key="1">
    <source>
        <dbReference type="SAM" id="MobiDB-lite"/>
    </source>
</evidence>
<dbReference type="VEuPathDB" id="FungiDB:HMPREF1541_05634"/>
<dbReference type="Proteomes" id="UP000030752">
    <property type="component" value="Unassembled WGS sequence"/>
</dbReference>
<evidence type="ECO:0000313" key="4">
    <source>
        <dbReference type="EMBL" id="ETN39411.1"/>
    </source>
</evidence>
<evidence type="ECO:0008006" key="6">
    <source>
        <dbReference type="Google" id="ProtNLM"/>
    </source>
</evidence>
<feature type="compositionally biased region" description="Basic and acidic residues" evidence="1">
    <location>
        <begin position="158"/>
        <end position="169"/>
    </location>
</feature>
<keyword evidence="2" id="KW-1133">Transmembrane helix</keyword>
<feature type="region of interest" description="Disordered" evidence="1">
    <location>
        <begin position="27"/>
        <end position="56"/>
    </location>
</feature>
<feature type="compositionally biased region" description="Polar residues" evidence="1">
    <location>
        <begin position="178"/>
        <end position="190"/>
    </location>
</feature>
<name>W2RSE0_CYPE1</name>
<evidence type="ECO:0000256" key="3">
    <source>
        <dbReference type="SAM" id="SignalP"/>
    </source>
</evidence>
<dbReference type="RefSeq" id="XP_008718196.1">
    <property type="nucleotide sequence ID" value="XM_008719974.1"/>
</dbReference>
<sequence>MATLISLLPLTLIALLTQYASSSPLPQNGDGGGSGALPDGGLGYDPSGQGDAVPGAAGADTGGVRLSKGAIIAIAVVAGLFVIAGVTTAILFWGAKKRQWAVAETMRRSVRRVTSGLKAMTPRTPHKMTFSPIEKRRAGSFGDGLIQNQQRTPVPRSSNRDGVEQEKSRPSVAAGLRSGSNDSVPIMQQAQVPGKKQRQQPPPPRVQVPQSKFEMDSPKTPMWNKVFGR</sequence>
<dbReference type="EMBL" id="KB822721">
    <property type="protein sequence ID" value="ETN39411.1"/>
    <property type="molecule type" value="Genomic_DNA"/>
</dbReference>
<dbReference type="OrthoDB" id="5425637at2759"/>
<dbReference type="eggNOG" id="ENOG502T00Z">
    <property type="taxonomic scope" value="Eukaryota"/>
</dbReference>
<keyword evidence="2" id="KW-0472">Membrane</keyword>
<keyword evidence="5" id="KW-1185">Reference proteome</keyword>
<proteinExistence type="predicted"/>
<gene>
    <name evidence="4" type="ORF">HMPREF1541_05634</name>
</gene>
<accession>W2RSE0</accession>
<feature type="chain" id="PRO_5004825081" description="Mid2 domain-containing protein" evidence="3">
    <location>
        <begin position="23"/>
        <end position="229"/>
    </location>
</feature>
<dbReference type="InParanoid" id="W2RSE0"/>
<feature type="compositionally biased region" description="Polar residues" evidence="1">
    <location>
        <begin position="146"/>
        <end position="157"/>
    </location>
</feature>